<dbReference type="Proteomes" id="UP001300763">
    <property type="component" value="Unassembled WGS sequence"/>
</dbReference>
<comment type="caution">
    <text evidence="2">The sequence shown here is derived from an EMBL/GenBank/DDBJ whole genome shotgun (WGS) entry which is preliminary data.</text>
</comment>
<organism evidence="2 3">
    <name type="scientific">Actinomycetospora lemnae</name>
    <dbReference type="NCBI Taxonomy" id="3019891"/>
    <lineage>
        <taxon>Bacteria</taxon>
        <taxon>Bacillati</taxon>
        <taxon>Actinomycetota</taxon>
        <taxon>Actinomycetes</taxon>
        <taxon>Pseudonocardiales</taxon>
        <taxon>Pseudonocardiaceae</taxon>
        <taxon>Actinomycetospora</taxon>
    </lineage>
</organism>
<reference evidence="2 3" key="1">
    <citation type="submission" date="2023-02" db="EMBL/GenBank/DDBJ databases">
        <title>Genome sequencing required for Actinomycetospora new species description.</title>
        <authorList>
            <person name="Saimee Y."/>
            <person name="Duangmal K."/>
        </authorList>
    </citation>
    <scope>NUCLEOTIDE SEQUENCE [LARGE SCALE GENOMIC DNA]</scope>
    <source>
        <strain evidence="2 3">DW7H6</strain>
    </source>
</reference>
<name>A0ABT5T036_9PSEU</name>
<evidence type="ECO:0008006" key="4">
    <source>
        <dbReference type="Google" id="ProtNLM"/>
    </source>
</evidence>
<dbReference type="RefSeq" id="WP_274203022.1">
    <property type="nucleotide sequence ID" value="NZ_JAQZAO010000013.1"/>
</dbReference>
<gene>
    <name evidence="2" type="ORF">PGB27_24360</name>
</gene>
<proteinExistence type="predicted"/>
<protein>
    <recommendedName>
        <fullName evidence="4">PE family protein</fullName>
    </recommendedName>
</protein>
<accession>A0ABT5T036</accession>
<dbReference type="EMBL" id="JAQZAO010000013">
    <property type="protein sequence ID" value="MDD7968489.1"/>
    <property type="molecule type" value="Genomic_DNA"/>
</dbReference>
<evidence type="ECO:0000256" key="1">
    <source>
        <dbReference type="SAM" id="MobiDB-lite"/>
    </source>
</evidence>
<evidence type="ECO:0000313" key="2">
    <source>
        <dbReference type="EMBL" id="MDD7968489.1"/>
    </source>
</evidence>
<evidence type="ECO:0000313" key="3">
    <source>
        <dbReference type="Proteomes" id="UP001300763"/>
    </source>
</evidence>
<sequence length="137" mass="14375">MTEPQPPPLQADSPASLPDGTTVPRFRPPEVGGGAFTVDLARAPEAIRELEQAKVELLSIRDEAFALGKVDPPAADQVSVDAARMLGIAASGGPGSLVAALEAGADQIQDLIDSLRDGFRSYEEIDAANRSRLGLRE</sequence>
<feature type="region of interest" description="Disordered" evidence="1">
    <location>
        <begin position="1"/>
        <end position="31"/>
    </location>
</feature>
<keyword evidence="3" id="KW-1185">Reference proteome</keyword>